<feature type="compositionally biased region" description="Basic and acidic residues" evidence="1">
    <location>
        <begin position="215"/>
        <end position="229"/>
    </location>
</feature>
<reference evidence="3" key="1">
    <citation type="submission" date="2023-03" db="EMBL/GenBank/DDBJ databases">
        <title>Massive genome expansion in bonnet fungi (Mycena s.s.) driven by repeated elements and novel gene families across ecological guilds.</title>
        <authorList>
            <consortium name="Lawrence Berkeley National Laboratory"/>
            <person name="Harder C.B."/>
            <person name="Miyauchi S."/>
            <person name="Viragh M."/>
            <person name="Kuo A."/>
            <person name="Thoen E."/>
            <person name="Andreopoulos B."/>
            <person name="Lu D."/>
            <person name="Skrede I."/>
            <person name="Drula E."/>
            <person name="Henrissat B."/>
            <person name="Morin E."/>
            <person name="Kohler A."/>
            <person name="Barry K."/>
            <person name="LaButti K."/>
            <person name="Morin E."/>
            <person name="Salamov A."/>
            <person name="Lipzen A."/>
            <person name="Mereny Z."/>
            <person name="Hegedus B."/>
            <person name="Baldrian P."/>
            <person name="Stursova M."/>
            <person name="Weitz H."/>
            <person name="Taylor A."/>
            <person name="Grigoriev I.V."/>
            <person name="Nagy L.G."/>
            <person name="Martin F."/>
            <person name="Kauserud H."/>
        </authorList>
    </citation>
    <scope>NUCLEOTIDE SEQUENCE</scope>
    <source>
        <strain evidence="3">CBHHK188m</strain>
    </source>
</reference>
<accession>A0AAD7JPI9</accession>
<keyword evidence="4" id="KW-1185">Reference proteome</keyword>
<organism evidence="3 4">
    <name type="scientific">Mycena maculata</name>
    <dbReference type="NCBI Taxonomy" id="230809"/>
    <lineage>
        <taxon>Eukaryota</taxon>
        <taxon>Fungi</taxon>
        <taxon>Dikarya</taxon>
        <taxon>Basidiomycota</taxon>
        <taxon>Agaricomycotina</taxon>
        <taxon>Agaricomycetes</taxon>
        <taxon>Agaricomycetidae</taxon>
        <taxon>Agaricales</taxon>
        <taxon>Marasmiineae</taxon>
        <taxon>Mycenaceae</taxon>
        <taxon>Mycena</taxon>
    </lineage>
</organism>
<name>A0AAD7JPI9_9AGAR</name>
<evidence type="ECO:0000256" key="1">
    <source>
        <dbReference type="SAM" id="MobiDB-lite"/>
    </source>
</evidence>
<dbReference type="EMBL" id="JARJLG010000029">
    <property type="protein sequence ID" value="KAJ7767865.1"/>
    <property type="molecule type" value="Genomic_DNA"/>
</dbReference>
<proteinExistence type="predicted"/>
<keyword evidence="2" id="KW-0472">Membrane</keyword>
<dbReference type="AlphaFoldDB" id="A0AAD7JPI9"/>
<dbReference type="Proteomes" id="UP001215280">
    <property type="component" value="Unassembled WGS sequence"/>
</dbReference>
<feature type="transmembrane region" description="Helical" evidence="2">
    <location>
        <begin position="53"/>
        <end position="73"/>
    </location>
</feature>
<feature type="region of interest" description="Disordered" evidence="1">
    <location>
        <begin position="198"/>
        <end position="229"/>
    </location>
</feature>
<evidence type="ECO:0000313" key="4">
    <source>
        <dbReference type="Proteomes" id="UP001215280"/>
    </source>
</evidence>
<sequence length="229" mass="24627">MAHRLVSRKRTIIVPLILVLTFCFCAPLIPRILAAYPQTAAFAPPFFWVEDEFLHGGAVLGLLVSISVLYSLFSDLCRWLTGPAAGSAPTPAELENGTAPPLDTGASDLDTANPPAKLTTMSKLGALCLNIWLFAHYFFKHDIVSLERPLLVNVGATLVFILQGLEVIFIGILVGAFVAWRIMGPRFAAEGPVVRIAPAPPAELSTEEEEVAPASKEEKEHKEAGVGKA</sequence>
<evidence type="ECO:0000313" key="3">
    <source>
        <dbReference type="EMBL" id="KAJ7767865.1"/>
    </source>
</evidence>
<feature type="transmembrane region" description="Helical" evidence="2">
    <location>
        <begin position="159"/>
        <end position="180"/>
    </location>
</feature>
<protein>
    <submittedName>
        <fullName evidence="3">Uncharacterized protein</fullName>
    </submittedName>
</protein>
<evidence type="ECO:0000256" key="2">
    <source>
        <dbReference type="SAM" id="Phobius"/>
    </source>
</evidence>
<comment type="caution">
    <text evidence="3">The sequence shown here is derived from an EMBL/GenBank/DDBJ whole genome shotgun (WGS) entry which is preliminary data.</text>
</comment>
<feature type="transmembrane region" description="Helical" evidence="2">
    <location>
        <begin position="12"/>
        <end position="33"/>
    </location>
</feature>
<keyword evidence="2" id="KW-0812">Transmembrane</keyword>
<keyword evidence="2" id="KW-1133">Transmembrane helix</keyword>
<gene>
    <name evidence="3" type="ORF">DFH07DRAFT_311124</name>
</gene>